<dbReference type="NCBIfam" id="TIGR04086">
    <property type="entry name" value="TIGR04086_membr"/>
    <property type="match status" value="1"/>
</dbReference>
<accession>A0ABW4YL40</accession>
<name>A0ABW4YL40_9BACL</name>
<dbReference type="EMBL" id="JBHUHO010000030">
    <property type="protein sequence ID" value="MFD2116450.1"/>
    <property type="molecule type" value="Genomic_DNA"/>
</dbReference>
<keyword evidence="1" id="KW-0812">Transmembrane</keyword>
<feature type="transmembrane region" description="Helical" evidence="1">
    <location>
        <begin position="78"/>
        <end position="100"/>
    </location>
</feature>
<dbReference type="RefSeq" id="WP_377772887.1">
    <property type="nucleotide sequence ID" value="NZ_JBHUHO010000030.1"/>
</dbReference>
<reference evidence="3" key="1">
    <citation type="journal article" date="2019" name="Int. J. Syst. Evol. Microbiol.">
        <title>The Global Catalogue of Microorganisms (GCM) 10K type strain sequencing project: providing services to taxonomists for standard genome sequencing and annotation.</title>
        <authorList>
            <consortium name="The Broad Institute Genomics Platform"/>
            <consortium name="The Broad Institute Genome Sequencing Center for Infectious Disease"/>
            <person name="Wu L."/>
            <person name="Ma J."/>
        </authorList>
    </citation>
    <scope>NUCLEOTIDE SEQUENCE [LARGE SCALE GENOMIC DNA]</scope>
    <source>
        <strain evidence="3">GH52</strain>
    </source>
</reference>
<evidence type="ECO:0000313" key="3">
    <source>
        <dbReference type="Proteomes" id="UP001597362"/>
    </source>
</evidence>
<dbReference type="InterPro" id="IPR023804">
    <property type="entry name" value="DUF3792_TM"/>
</dbReference>
<gene>
    <name evidence="2" type="ORF">ACFSJH_12025</name>
</gene>
<dbReference type="Pfam" id="PF12670">
    <property type="entry name" value="DUF3792"/>
    <property type="match status" value="1"/>
</dbReference>
<keyword evidence="1" id="KW-1133">Transmembrane helix</keyword>
<comment type="caution">
    <text evidence="2">The sequence shown here is derived from an EMBL/GenBank/DDBJ whole genome shotgun (WGS) entry which is preliminary data.</text>
</comment>
<organism evidence="2 3">
    <name type="scientific">Paenibacillus yanchengensis</name>
    <dbReference type="NCBI Taxonomy" id="2035833"/>
    <lineage>
        <taxon>Bacteria</taxon>
        <taxon>Bacillati</taxon>
        <taxon>Bacillota</taxon>
        <taxon>Bacilli</taxon>
        <taxon>Bacillales</taxon>
        <taxon>Paenibacillaceae</taxon>
        <taxon>Paenibacillus</taxon>
    </lineage>
</organism>
<evidence type="ECO:0000313" key="2">
    <source>
        <dbReference type="EMBL" id="MFD2116450.1"/>
    </source>
</evidence>
<feature type="transmembrane region" description="Helical" evidence="1">
    <location>
        <begin position="12"/>
        <end position="36"/>
    </location>
</feature>
<keyword evidence="1" id="KW-0472">Membrane</keyword>
<sequence length="128" mass="13302">MNSNSKASQLASPLLAGIVYALLWLAAGALILSLLLHLTAMKESNMSLYTQVIHGIAAFFGGAAAGKRSISKGWYNGGITGVTYFLLVVIVSFLAANISFTLQSVILLATIVLCAAVGGMIGVNLKRS</sequence>
<keyword evidence="3" id="KW-1185">Reference proteome</keyword>
<evidence type="ECO:0000256" key="1">
    <source>
        <dbReference type="SAM" id="Phobius"/>
    </source>
</evidence>
<dbReference type="Proteomes" id="UP001597362">
    <property type="component" value="Unassembled WGS sequence"/>
</dbReference>
<feature type="transmembrane region" description="Helical" evidence="1">
    <location>
        <begin position="106"/>
        <end position="125"/>
    </location>
</feature>
<proteinExistence type="predicted"/>
<protein>
    <submittedName>
        <fullName evidence="2">TIGR04086 family membrane protein</fullName>
    </submittedName>
</protein>